<keyword evidence="3" id="KW-1185">Reference proteome</keyword>
<evidence type="ECO:0000256" key="1">
    <source>
        <dbReference type="SAM" id="Phobius"/>
    </source>
</evidence>
<evidence type="ECO:0000313" key="3">
    <source>
        <dbReference type="Proteomes" id="UP001596203"/>
    </source>
</evidence>
<name>A0ABW1K273_9ACTN</name>
<dbReference type="RefSeq" id="WP_377417439.1">
    <property type="nucleotide sequence ID" value="NZ_JBHSPR010000001.1"/>
</dbReference>
<evidence type="ECO:0000313" key="2">
    <source>
        <dbReference type="EMBL" id="MFC6015417.1"/>
    </source>
</evidence>
<dbReference type="Proteomes" id="UP001596203">
    <property type="component" value="Unassembled WGS sequence"/>
</dbReference>
<protein>
    <recommendedName>
        <fullName evidence="4">DUF3592 domain-containing protein</fullName>
    </recommendedName>
</protein>
<keyword evidence="1" id="KW-1133">Transmembrane helix</keyword>
<gene>
    <name evidence="2" type="ORF">ACFP2T_04295</name>
</gene>
<accession>A0ABW1K273</accession>
<comment type="caution">
    <text evidence="2">The sequence shown here is derived from an EMBL/GenBank/DDBJ whole genome shotgun (WGS) entry which is preliminary data.</text>
</comment>
<feature type="transmembrane region" description="Helical" evidence="1">
    <location>
        <begin position="362"/>
        <end position="387"/>
    </location>
</feature>
<keyword evidence="1" id="KW-0812">Transmembrane</keyword>
<keyword evidence="1" id="KW-0472">Membrane</keyword>
<proteinExistence type="predicted"/>
<organism evidence="2 3">
    <name type="scientific">Plantactinospora solaniradicis</name>
    <dbReference type="NCBI Taxonomy" id="1723736"/>
    <lineage>
        <taxon>Bacteria</taxon>
        <taxon>Bacillati</taxon>
        <taxon>Actinomycetota</taxon>
        <taxon>Actinomycetes</taxon>
        <taxon>Micromonosporales</taxon>
        <taxon>Micromonosporaceae</taxon>
        <taxon>Plantactinospora</taxon>
    </lineage>
</organism>
<sequence>MPVLISSLILGLVSILAALWQVRQGHQLTRKLNSGTARALRCWLRGWSEPYPGALHPGRLVAVDGEPVRFECRTGTVRRLLLPAGGLRVMQAREVTDADRLMTLAPSQANQFTLLICRDATGVRVDVAVPVAAASAAETFLLGTATATGPGSATVPRPVGPVRRYVGRWTAAVLLISVVMVGSNIWTWQDAERITGTVSSSLPAGDQGYLCSVQWRDPWTSETRYSTIDCPATRPENGERIEAVARPGRDLATTGDPYLGLLFAGIVAFMAFPQVVRRLALHLRGRSVLRQQRGAQPQTSAWRSSPRLEIGELDPESVGEAVTVRAQLEGWHYRVGRWRARHTVRSDSPRPWWRIRFLRRTVLTPTSLGIIAFVGLALGLVFGIPLWQNMAAQAGGPVREVTATVEPRTDSTRIPLLPVGVSVSFTGPDGLVETTVMADEPLPAHSLVPVEYLVGDPGRARIVGDHDRLTEAGTAAAVLAVLAAVAWFAGWILAVRRARRLGAALADPDPARMRYVLVMDPRGRLTALLYPGYGRPEQPVMSQPLAVALPDGLSLSGVADLYDASPHGQLLVVDDLVLWPSGPGEQATPEATLDVVNGRR</sequence>
<feature type="transmembrane region" description="Helical" evidence="1">
    <location>
        <begin position="475"/>
        <end position="495"/>
    </location>
</feature>
<evidence type="ECO:0008006" key="4">
    <source>
        <dbReference type="Google" id="ProtNLM"/>
    </source>
</evidence>
<reference evidence="3" key="1">
    <citation type="journal article" date="2019" name="Int. J. Syst. Evol. Microbiol.">
        <title>The Global Catalogue of Microorganisms (GCM) 10K type strain sequencing project: providing services to taxonomists for standard genome sequencing and annotation.</title>
        <authorList>
            <consortium name="The Broad Institute Genomics Platform"/>
            <consortium name="The Broad Institute Genome Sequencing Center for Infectious Disease"/>
            <person name="Wu L."/>
            <person name="Ma J."/>
        </authorList>
    </citation>
    <scope>NUCLEOTIDE SEQUENCE [LARGE SCALE GENOMIC DNA]</scope>
    <source>
        <strain evidence="3">ZS-35-S2</strain>
    </source>
</reference>
<dbReference type="EMBL" id="JBHSPR010000001">
    <property type="protein sequence ID" value="MFC6015417.1"/>
    <property type="molecule type" value="Genomic_DNA"/>
</dbReference>
<feature type="transmembrane region" description="Helical" evidence="1">
    <location>
        <begin position="258"/>
        <end position="276"/>
    </location>
</feature>